<proteinExistence type="inferred from homology"/>
<reference evidence="8" key="1">
    <citation type="journal article" date="2023" name="Mol. Biol. Evol.">
        <title>Third-Generation Sequencing Reveals the Adaptive Role of the Epigenome in Three Deep-Sea Polychaetes.</title>
        <authorList>
            <person name="Perez M."/>
            <person name="Aroh O."/>
            <person name="Sun Y."/>
            <person name="Lan Y."/>
            <person name="Juniper S.K."/>
            <person name="Young C.R."/>
            <person name="Angers B."/>
            <person name="Qian P.Y."/>
        </authorList>
    </citation>
    <scope>NUCLEOTIDE SEQUENCE</scope>
    <source>
        <strain evidence="8">P08H-3</strain>
    </source>
</reference>
<gene>
    <name evidence="8" type="ORF">LSH36_470g00028</name>
</gene>
<keyword evidence="4 7" id="KW-1133">Transmembrane helix</keyword>
<evidence type="ECO:0000256" key="4">
    <source>
        <dbReference type="ARBA" id="ARBA00022989"/>
    </source>
</evidence>
<comment type="similarity">
    <text evidence="2">Belongs to the CD225/Dispanin family.</text>
</comment>
<dbReference type="PANTHER" id="PTHR14948">
    <property type="entry name" value="NG5"/>
    <property type="match status" value="1"/>
</dbReference>
<evidence type="ECO:0000313" key="9">
    <source>
        <dbReference type="Proteomes" id="UP001208570"/>
    </source>
</evidence>
<dbReference type="EMBL" id="JAODUP010000470">
    <property type="protein sequence ID" value="KAK2149052.1"/>
    <property type="molecule type" value="Genomic_DNA"/>
</dbReference>
<keyword evidence="9" id="KW-1185">Reference proteome</keyword>
<sequence length="342" mass="37592">MITDSVIFVALGSSLYLPIFVYYIPNQKQAWVLFTDHDCQSDTSSMAERISVERVPDLDGGHTNDTSVVVISDDARPADINHDNTKIKSPTDLVVFLDPDAGRSRLSATSDASDVFGPGEDADVPVKATRESTLRLRMSSREDPVNVQENGARVTADASSHLSGSGTATPSGYRDRTVDNAPVDVHAAGVVDQQIFTGPRDGAQKVYKQKGVNELKRNRSQMERILKIPHDSSFRQLARQISGRDKYRVGDEVDHGNFGRKPKNFFDLALVTMCCCVSPLGIVAIIMAVLSDANYKAGHLRKSVTYSRLALTFSVLGMLSSVTLAVTLLMLFRYPWNQFNHP</sequence>
<keyword evidence="3 7" id="KW-0812">Transmembrane</keyword>
<feature type="transmembrane region" description="Helical" evidence="7">
    <location>
        <begin position="268"/>
        <end position="290"/>
    </location>
</feature>
<dbReference type="Proteomes" id="UP001208570">
    <property type="component" value="Unassembled WGS sequence"/>
</dbReference>
<dbReference type="GO" id="GO:0016020">
    <property type="term" value="C:membrane"/>
    <property type="evidence" value="ECO:0007669"/>
    <property type="project" value="UniProtKB-SubCell"/>
</dbReference>
<feature type="transmembrane region" description="Helical" evidence="7">
    <location>
        <begin position="310"/>
        <end position="332"/>
    </location>
</feature>
<keyword evidence="5 7" id="KW-0472">Membrane</keyword>
<dbReference type="PANTHER" id="PTHR14948:SF25">
    <property type="entry name" value="DUF4190 DOMAIN-CONTAINING PROTEIN"/>
    <property type="match status" value="1"/>
</dbReference>
<comment type="caution">
    <text evidence="8">The sequence shown here is derived from an EMBL/GenBank/DDBJ whole genome shotgun (WGS) entry which is preliminary data.</text>
</comment>
<dbReference type="InterPro" id="IPR007593">
    <property type="entry name" value="CD225/Dispanin_fam"/>
</dbReference>
<name>A0AAD9J9D9_9ANNE</name>
<evidence type="ECO:0000313" key="8">
    <source>
        <dbReference type="EMBL" id="KAK2149052.1"/>
    </source>
</evidence>
<comment type="subcellular location">
    <subcellularLocation>
        <location evidence="1">Membrane</location>
    </subcellularLocation>
</comment>
<dbReference type="Pfam" id="PF04505">
    <property type="entry name" value="CD225"/>
    <property type="match status" value="1"/>
</dbReference>
<dbReference type="InterPro" id="IPR051423">
    <property type="entry name" value="CD225/Dispanin"/>
</dbReference>
<evidence type="ECO:0000256" key="7">
    <source>
        <dbReference type="SAM" id="Phobius"/>
    </source>
</evidence>
<organism evidence="8 9">
    <name type="scientific">Paralvinella palmiformis</name>
    <dbReference type="NCBI Taxonomy" id="53620"/>
    <lineage>
        <taxon>Eukaryota</taxon>
        <taxon>Metazoa</taxon>
        <taxon>Spiralia</taxon>
        <taxon>Lophotrochozoa</taxon>
        <taxon>Annelida</taxon>
        <taxon>Polychaeta</taxon>
        <taxon>Sedentaria</taxon>
        <taxon>Canalipalpata</taxon>
        <taxon>Terebellida</taxon>
        <taxon>Terebelliformia</taxon>
        <taxon>Alvinellidae</taxon>
        <taxon>Paralvinella</taxon>
    </lineage>
</organism>
<feature type="transmembrane region" description="Helical" evidence="7">
    <location>
        <begin position="6"/>
        <end position="24"/>
    </location>
</feature>
<dbReference type="AlphaFoldDB" id="A0AAD9J9D9"/>
<feature type="region of interest" description="Disordered" evidence="6">
    <location>
        <begin position="139"/>
        <end position="176"/>
    </location>
</feature>
<accession>A0AAD9J9D9</accession>
<evidence type="ECO:0000256" key="5">
    <source>
        <dbReference type="ARBA" id="ARBA00023136"/>
    </source>
</evidence>
<evidence type="ECO:0000256" key="2">
    <source>
        <dbReference type="ARBA" id="ARBA00006843"/>
    </source>
</evidence>
<evidence type="ECO:0000256" key="3">
    <source>
        <dbReference type="ARBA" id="ARBA00022692"/>
    </source>
</evidence>
<feature type="compositionally biased region" description="Polar residues" evidence="6">
    <location>
        <begin position="157"/>
        <end position="170"/>
    </location>
</feature>
<protein>
    <submittedName>
        <fullName evidence="8">Uncharacterized protein</fullName>
    </submittedName>
</protein>
<evidence type="ECO:0000256" key="6">
    <source>
        <dbReference type="SAM" id="MobiDB-lite"/>
    </source>
</evidence>
<evidence type="ECO:0000256" key="1">
    <source>
        <dbReference type="ARBA" id="ARBA00004370"/>
    </source>
</evidence>